<dbReference type="AlphaFoldDB" id="A0A6M3LQV0"/>
<organism evidence="2">
    <name type="scientific">viral metagenome</name>
    <dbReference type="NCBI Taxonomy" id="1070528"/>
    <lineage>
        <taxon>unclassified sequences</taxon>
        <taxon>metagenomes</taxon>
        <taxon>organismal metagenomes</taxon>
    </lineage>
</organism>
<protein>
    <submittedName>
        <fullName evidence="2">Uncharacterized protein</fullName>
    </submittedName>
</protein>
<gene>
    <name evidence="1" type="ORF">MM415A01103_0004</name>
    <name evidence="2" type="ORF">MM415B06679_0008</name>
</gene>
<reference evidence="2" key="1">
    <citation type="submission" date="2020-03" db="EMBL/GenBank/DDBJ databases">
        <title>The deep terrestrial virosphere.</title>
        <authorList>
            <person name="Holmfeldt K."/>
            <person name="Nilsson E."/>
            <person name="Simone D."/>
            <person name="Lopez-Fernandez M."/>
            <person name="Wu X."/>
            <person name="de Brujin I."/>
            <person name="Lundin D."/>
            <person name="Andersson A."/>
            <person name="Bertilsson S."/>
            <person name="Dopson M."/>
        </authorList>
    </citation>
    <scope>NUCLEOTIDE SEQUENCE</scope>
    <source>
        <strain evidence="1">MM415A01103</strain>
        <strain evidence="2">MM415B06679</strain>
    </source>
</reference>
<accession>A0A6M3LQV0</accession>
<dbReference type="EMBL" id="MT143464">
    <property type="protein sequence ID" value="QJA97123.1"/>
    <property type="molecule type" value="Genomic_DNA"/>
</dbReference>
<name>A0A6M3LQV0_9ZZZZ</name>
<dbReference type="EMBL" id="MT142326">
    <property type="protein sequence ID" value="QJA78216.1"/>
    <property type="molecule type" value="Genomic_DNA"/>
</dbReference>
<proteinExistence type="predicted"/>
<sequence>MIHGTWLPATITYATDDDLTPEVDLVRQWEQMCLIIPTIDSANLTIYVSETTGGTFYALGKSQTINAGTGLYATTVNLGGYRYIKIGTSAAQTANRIFRVCGYRS</sequence>
<evidence type="ECO:0000313" key="2">
    <source>
        <dbReference type="EMBL" id="QJA97123.1"/>
    </source>
</evidence>
<evidence type="ECO:0000313" key="1">
    <source>
        <dbReference type="EMBL" id="QJA78216.1"/>
    </source>
</evidence>